<keyword evidence="5" id="KW-1185">Reference proteome</keyword>
<reference evidence="4" key="1">
    <citation type="submission" date="2022-11" db="EMBL/GenBank/DDBJ databases">
        <title>Genome Sequence of Cubamyces cubensis.</title>
        <authorList>
            <person name="Buettner E."/>
        </authorList>
    </citation>
    <scope>NUCLEOTIDE SEQUENCE</scope>
    <source>
        <strain evidence="4">MPL-01</strain>
    </source>
</reference>
<evidence type="ECO:0000256" key="3">
    <source>
        <dbReference type="ARBA" id="ARBA00035112"/>
    </source>
</evidence>
<dbReference type="InterPro" id="IPR021765">
    <property type="entry name" value="UstYa-like"/>
</dbReference>
<evidence type="ECO:0000256" key="1">
    <source>
        <dbReference type="ARBA" id="ARBA00004685"/>
    </source>
</evidence>
<comment type="similarity">
    <text evidence="3">Belongs to the ustYa family.</text>
</comment>
<keyword evidence="2" id="KW-0560">Oxidoreductase</keyword>
<evidence type="ECO:0000313" key="4">
    <source>
        <dbReference type="EMBL" id="KAJ8497068.1"/>
    </source>
</evidence>
<dbReference type="PANTHER" id="PTHR33365">
    <property type="entry name" value="YALI0B05434P"/>
    <property type="match status" value="1"/>
</dbReference>
<gene>
    <name evidence="4" type="ORF">ONZ51_g746</name>
</gene>
<evidence type="ECO:0000313" key="5">
    <source>
        <dbReference type="Proteomes" id="UP001215151"/>
    </source>
</evidence>
<dbReference type="GO" id="GO:0043386">
    <property type="term" value="P:mycotoxin biosynthetic process"/>
    <property type="evidence" value="ECO:0007669"/>
    <property type="project" value="InterPro"/>
</dbReference>
<dbReference type="Pfam" id="PF11807">
    <property type="entry name" value="UstYa"/>
    <property type="match status" value="1"/>
</dbReference>
<protein>
    <submittedName>
        <fullName evidence="4">Uncharacterized protein</fullName>
    </submittedName>
</protein>
<dbReference type="PANTHER" id="PTHR33365:SF11">
    <property type="entry name" value="TAT PATHWAY SIGNAL SEQUENCE"/>
    <property type="match status" value="1"/>
</dbReference>
<proteinExistence type="inferred from homology"/>
<comment type="caution">
    <text evidence="4">The sequence shown here is derived from an EMBL/GenBank/DDBJ whole genome shotgun (WGS) entry which is preliminary data.</text>
</comment>
<evidence type="ECO:0000256" key="2">
    <source>
        <dbReference type="ARBA" id="ARBA00023002"/>
    </source>
</evidence>
<dbReference type="EMBL" id="JAPEVG010000009">
    <property type="protein sequence ID" value="KAJ8497068.1"/>
    <property type="molecule type" value="Genomic_DNA"/>
</dbReference>
<comment type="pathway">
    <text evidence="1">Mycotoxin biosynthesis.</text>
</comment>
<organism evidence="4 5">
    <name type="scientific">Trametes cubensis</name>
    <dbReference type="NCBI Taxonomy" id="1111947"/>
    <lineage>
        <taxon>Eukaryota</taxon>
        <taxon>Fungi</taxon>
        <taxon>Dikarya</taxon>
        <taxon>Basidiomycota</taxon>
        <taxon>Agaricomycotina</taxon>
        <taxon>Agaricomycetes</taxon>
        <taxon>Polyporales</taxon>
        <taxon>Polyporaceae</taxon>
        <taxon>Trametes</taxon>
    </lineage>
</organism>
<dbReference type="AlphaFoldDB" id="A0AAD7U2X8"/>
<dbReference type="GO" id="GO:0016491">
    <property type="term" value="F:oxidoreductase activity"/>
    <property type="evidence" value="ECO:0007669"/>
    <property type="project" value="UniProtKB-KW"/>
</dbReference>
<dbReference type="Proteomes" id="UP001215151">
    <property type="component" value="Unassembled WGS sequence"/>
</dbReference>
<accession>A0AAD7U2X8</accession>
<sequence length="236" mass="27066">MDMARGMDVKMLATRTGRRHHYRASPRSTLLAMVSKRAVENAFITIAILLLAVNAAVKLTARLAIARAERHEKEHENAVLTSPGHYVAELWHVDRKEVLLEVDSWTRYKLDSAQQWAPLFPGGGVIHLGEDHEPYTVSMMHQLRCLDVVRAQLAQPKHARTEEPTRHCMNYLRQTLFCRGDLQLDAYQYPHKVNAVHPHPIRRCKDWRAVYEKVAENQREYTALLEGKGNSSLSVM</sequence>
<name>A0AAD7U2X8_9APHY</name>